<organism evidence="1">
    <name type="scientific">Arundo donax</name>
    <name type="common">Giant reed</name>
    <name type="synonym">Donax arundinaceus</name>
    <dbReference type="NCBI Taxonomy" id="35708"/>
    <lineage>
        <taxon>Eukaryota</taxon>
        <taxon>Viridiplantae</taxon>
        <taxon>Streptophyta</taxon>
        <taxon>Embryophyta</taxon>
        <taxon>Tracheophyta</taxon>
        <taxon>Spermatophyta</taxon>
        <taxon>Magnoliopsida</taxon>
        <taxon>Liliopsida</taxon>
        <taxon>Poales</taxon>
        <taxon>Poaceae</taxon>
        <taxon>PACMAD clade</taxon>
        <taxon>Arundinoideae</taxon>
        <taxon>Arundineae</taxon>
        <taxon>Arundo</taxon>
    </lineage>
</organism>
<reference evidence="1" key="2">
    <citation type="journal article" date="2015" name="Data Brief">
        <title>Shoot transcriptome of the giant reed, Arundo donax.</title>
        <authorList>
            <person name="Barrero R.A."/>
            <person name="Guerrero F.D."/>
            <person name="Moolhuijzen P."/>
            <person name="Goolsby J.A."/>
            <person name="Tidwell J."/>
            <person name="Bellgard S.E."/>
            <person name="Bellgard M.I."/>
        </authorList>
    </citation>
    <scope>NUCLEOTIDE SEQUENCE</scope>
    <source>
        <tissue evidence="1">Shoot tissue taken approximately 20 cm above the soil surface</tissue>
    </source>
</reference>
<proteinExistence type="predicted"/>
<accession>A0A0A9FD59</accession>
<dbReference type="AlphaFoldDB" id="A0A0A9FD59"/>
<evidence type="ECO:0000313" key="1">
    <source>
        <dbReference type="EMBL" id="JAE08071.1"/>
    </source>
</evidence>
<sequence>MLISIMIVVVNGIWNVSNYFLRIFGKLCTKEEADSSDNRFNPLGFMLIQVKSSLIWLREFDCDEEELGSVPASRI</sequence>
<name>A0A0A9FD59_ARUDO</name>
<reference evidence="1" key="1">
    <citation type="submission" date="2014-09" db="EMBL/GenBank/DDBJ databases">
        <authorList>
            <person name="Magalhaes I.L.F."/>
            <person name="Oliveira U."/>
            <person name="Santos F.R."/>
            <person name="Vidigal T.H.D.A."/>
            <person name="Brescovit A.D."/>
            <person name="Santos A.J."/>
        </authorList>
    </citation>
    <scope>NUCLEOTIDE SEQUENCE</scope>
    <source>
        <tissue evidence="1">Shoot tissue taken approximately 20 cm above the soil surface</tissue>
    </source>
</reference>
<dbReference type="EMBL" id="GBRH01189825">
    <property type="protein sequence ID" value="JAE08071.1"/>
    <property type="molecule type" value="Transcribed_RNA"/>
</dbReference>
<protein>
    <submittedName>
        <fullName evidence="1">Uncharacterized protein</fullName>
    </submittedName>
</protein>